<name>A0A2G9RT78_AQUCT</name>
<keyword evidence="2" id="KW-1185">Reference proteome</keyword>
<sequence length="100" mass="11941">MVLQFLFSEKEFPAELNHQPLLIRIYNCLTTVELSSFFSEFSCFFSLIAGRKISRLKLTFQFWVDARRLNHPHQIISLAQISLQQNFFLSFMWILILFSF</sequence>
<evidence type="ECO:0000313" key="2">
    <source>
        <dbReference type="Proteomes" id="UP000228934"/>
    </source>
</evidence>
<dbReference type="AlphaFoldDB" id="A0A2G9RT78"/>
<proteinExistence type="predicted"/>
<accession>A0A2G9RT78</accession>
<gene>
    <name evidence="1" type="ORF">AB205_0165260</name>
</gene>
<protein>
    <submittedName>
        <fullName evidence="1">Uncharacterized protein</fullName>
    </submittedName>
</protein>
<reference evidence="2" key="1">
    <citation type="journal article" date="2017" name="Nat. Commun.">
        <title>The North American bullfrog draft genome provides insight into hormonal regulation of long noncoding RNA.</title>
        <authorList>
            <person name="Hammond S.A."/>
            <person name="Warren R.L."/>
            <person name="Vandervalk B.P."/>
            <person name="Kucuk E."/>
            <person name="Khan H."/>
            <person name="Gibb E.A."/>
            <person name="Pandoh P."/>
            <person name="Kirk H."/>
            <person name="Zhao Y."/>
            <person name="Jones M."/>
            <person name="Mungall A.J."/>
            <person name="Coope R."/>
            <person name="Pleasance S."/>
            <person name="Moore R.A."/>
            <person name="Holt R.A."/>
            <person name="Round J.M."/>
            <person name="Ohora S."/>
            <person name="Walle B.V."/>
            <person name="Veldhoen N."/>
            <person name="Helbing C.C."/>
            <person name="Birol I."/>
        </authorList>
    </citation>
    <scope>NUCLEOTIDE SEQUENCE [LARGE SCALE GENOMIC DNA]</scope>
</reference>
<dbReference type="Proteomes" id="UP000228934">
    <property type="component" value="Unassembled WGS sequence"/>
</dbReference>
<dbReference type="OrthoDB" id="332390at2759"/>
<dbReference type="EMBL" id="KV932750">
    <property type="protein sequence ID" value="PIO31108.1"/>
    <property type="molecule type" value="Genomic_DNA"/>
</dbReference>
<organism evidence="1 2">
    <name type="scientific">Aquarana catesbeiana</name>
    <name type="common">American bullfrog</name>
    <name type="synonym">Rana catesbeiana</name>
    <dbReference type="NCBI Taxonomy" id="8400"/>
    <lineage>
        <taxon>Eukaryota</taxon>
        <taxon>Metazoa</taxon>
        <taxon>Chordata</taxon>
        <taxon>Craniata</taxon>
        <taxon>Vertebrata</taxon>
        <taxon>Euteleostomi</taxon>
        <taxon>Amphibia</taxon>
        <taxon>Batrachia</taxon>
        <taxon>Anura</taxon>
        <taxon>Neobatrachia</taxon>
        <taxon>Ranoidea</taxon>
        <taxon>Ranidae</taxon>
        <taxon>Aquarana</taxon>
    </lineage>
</organism>
<evidence type="ECO:0000313" key="1">
    <source>
        <dbReference type="EMBL" id="PIO31108.1"/>
    </source>
</evidence>